<dbReference type="HOGENOM" id="CLU_000445_90_1_5"/>
<dbReference type="GO" id="GO:0006355">
    <property type="term" value="P:regulation of DNA-templated transcription"/>
    <property type="evidence" value="ECO:0007669"/>
    <property type="project" value="InterPro"/>
</dbReference>
<dbReference type="PANTHER" id="PTHR43214">
    <property type="entry name" value="TWO-COMPONENT RESPONSE REGULATOR"/>
    <property type="match status" value="1"/>
</dbReference>
<dbReference type="GO" id="GO:0003677">
    <property type="term" value="F:DNA binding"/>
    <property type="evidence" value="ECO:0007669"/>
    <property type="project" value="UniProtKB-KW"/>
</dbReference>
<dbReference type="InterPro" id="IPR001789">
    <property type="entry name" value="Sig_transdc_resp-reg_receiver"/>
</dbReference>
<proteinExistence type="predicted"/>
<dbReference type="InterPro" id="IPR016032">
    <property type="entry name" value="Sig_transdc_resp-reg_C-effctor"/>
</dbReference>
<dbReference type="SUPFAM" id="SSF52172">
    <property type="entry name" value="CheY-like"/>
    <property type="match status" value="1"/>
</dbReference>
<dbReference type="EMBL" id="CP001312">
    <property type="protein sequence ID" value="ADE85139.1"/>
    <property type="molecule type" value="Genomic_DNA"/>
</dbReference>
<dbReference type="CDD" id="cd06170">
    <property type="entry name" value="LuxR_C_like"/>
    <property type="match status" value="1"/>
</dbReference>
<reference evidence="6 7" key="2">
    <citation type="journal article" date="2010" name="J. Bacteriol.">
        <title>Complete genome sequence of the photosynthetic purple nonsulfur bacterium Rhodobacter capsulatus SB 1003.</title>
        <authorList>
            <person name="Strnad H."/>
            <person name="Lapidus A."/>
            <person name="Paces J."/>
            <person name="Ulbrich P."/>
            <person name="Vlcek C."/>
            <person name="Paces V."/>
            <person name="Haselkorn R."/>
        </authorList>
    </citation>
    <scope>NUCLEOTIDE SEQUENCE [LARGE SCALE GENOMIC DNA]</scope>
    <source>
        <strain evidence="7">ATCC BAA-309 / NBRC 16581 / SB1003</strain>
    </source>
</reference>
<dbReference type="SMART" id="SM00448">
    <property type="entry name" value="REC"/>
    <property type="match status" value="1"/>
</dbReference>
<protein>
    <submittedName>
        <fullName evidence="6">Two component transcriptional regulator, LuxR family</fullName>
    </submittedName>
</protein>
<dbReference type="Proteomes" id="UP000002361">
    <property type="component" value="Chromosome"/>
</dbReference>
<dbReference type="STRING" id="272942.RCAP_rcc01393"/>
<evidence type="ECO:0000256" key="2">
    <source>
        <dbReference type="ARBA" id="ARBA00023125"/>
    </source>
</evidence>
<feature type="domain" description="Response regulatory" evidence="5">
    <location>
        <begin position="22"/>
        <end position="137"/>
    </location>
</feature>
<dbReference type="PROSITE" id="PS50043">
    <property type="entry name" value="HTH_LUXR_2"/>
    <property type="match status" value="1"/>
</dbReference>
<dbReference type="InterPro" id="IPR011006">
    <property type="entry name" value="CheY-like_superfamily"/>
</dbReference>
<dbReference type="AlphaFoldDB" id="D5AT32"/>
<keyword evidence="7" id="KW-1185">Reference proteome</keyword>
<dbReference type="SMART" id="SM00421">
    <property type="entry name" value="HTH_LUXR"/>
    <property type="match status" value="1"/>
</dbReference>
<name>D5AT32_RHOCB</name>
<dbReference type="RefSeq" id="WP_013067118.1">
    <property type="nucleotide sequence ID" value="NC_014034.1"/>
</dbReference>
<keyword evidence="1 3" id="KW-0597">Phosphoprotein</keyword>
<dbReference type="GeneID" id="31490278"/>
<evidence type="ECO:0000259" key="4">
    <source>
        <dbReference type="PROSITE" id="PS50043"/>
    </source>
</evidence>
<feature type="modified residue" description="4-aspartylphosphate" evidence="3">
    <location>
        <position position="72"/>
    </location>
</feature>
<evidence type="ECO:0000256" key="1">
    <source>
        <dbReference type="ARBA" id="ARBA00022553"/>
    </source>
</evidence>
<dbReference type="SUPFAM" id="SSF46894">
    <property type="entry name" value="C-terminal effector domain of the bipartite response regulators"/>
    <property type="match status" value="1"/>
</dbReference>
<evidence type="ECO:0000256" key="3">
    <source>
        <dbReference type="PROSITE-ProRule" id="PRU00169"/>
    </source>
</evidence>
<organism evidence="6 7">
    <name type="scientific">Rhodobacter capsulatus (strain ATCC BAA-309 / NBRC 16581 / SB1003)</name>
    <dbReference type="NCBI Taxonomy" id="272942"/>
    <lineage>
        <taxon>Bacteria</taxon>
        <taxon>Pseudomonadati</taxon>
        <taxon>Pseudomonadota</taxon>
        <taxon>Alphaproteobacteria</taxon>
        <taxon>Rhodobacterales</taxon>
        <taxon>Rhodobacter group</taxon>
        <taxon>Rhodobacter</taxon>
    </lineage>
</organism>
<evidence type="ECO:0000259" key="5">
    <source>
        <dbReference type="PROSITE" id="PS50110"/>
    </source>
</evidence>
<dbReference type="InterPro" id="IPR058245">
    <property type="entry name" value="NreC/VraR/RcsB-like_REC"/>
</dbReference>
<dbReference type="InterPro" id="IPR039420">
    <property type="entry name" value="WalR-like"/>
</dbReference>
<dbReference type="PROSITE" id="PS50110">
    <property type="entry name" value="RESPONSE_REGULATORY"/>
    <property type="match status" value="1"/>
</dbReference>
<dbReference type="CDD" id="cd17535">
    <property type="entry name" value="REC_NarL-like"/>
    <property type="match status" value="1"/>
</dbReference>
<reference key="1">
    <citation type="submission" date="2008-12" db="EMBL/GenBank/DDBJ databases">
        <title>Complete genome sequence of Rhodobacter capsulatus SB1003.</title>
        <authorList>
            <person name="Strnad H."/>
            <person name="Lapidus A."/>
            <person name="Vlcek C."/>
            <person name="Ulbrich P."/>
            <person name="Paces J."/>
            <person name="Maltsev N."/>
            <person name="Kumar V."/>
            <person name="Kogan Y."/>
            <person name="Milgram A."/>
            <person name="Rebrekov D."/>
            <person name="Mazur M."/>
            <person name="Cox R."/>
            <person name="Kyrpides N."/>
            <person name="Kolar M."/>
            <person name="Sachova J."/>
            <person name="Ridl J."/>
            <person name="Ivanova N."/>
            <person name="Kapatral V."/>
            <person name="Los T."/>
            <person name="Lykidis A."/>
            <person name="Mikhailova N."/>
            <person name="Reznik G."/>
            <person name="Vasieva O."/>
            <person name="Fonstein M."/>
            <person name="Paces V."/>
            <person name="Haselkorn R."/>
        </authorList>
    </citation>
    <scope>NUCLEOTIDE SEQUENCE</scope>
    <source>
        <strain>SB1003</strain>
    </source>
</reference>
<dbReference type="GO" id="GO:0000160">
    <property type="term" value="P:phosphorelay signal transduction system"/>
    <property type="evidence" value="ECO:0007669"/>
    <property type="project" value="InterPro"/>
</dbReference>
<dbReference type="eggNOG" id="COG2197">
    <property type="taxonomic scope" value="Bacteria"/>
</dbReference>
<dbReference type="Pfam" id="PF00196">
    <property type="entry name" value="GerE"/>
    <property type="match status" value="1"/>
</dbReference>
<evidence type="ECO:0000313" key="7">
    <source>
        <dbReference type="Proteomes" id="UP000002361"/>
    </source>
</evidence>
<gene>
    <name evidence="6" type="ordered locus">RCAP_rcc01393</name>
</gene>
<dbReference type="Gene3D" id="3.40.50.2300">
    <property type="match status" value="1"/>
</dbReference>
<dbReference type="Pfam" id="PF00072">
    <property type="entry name" value="Response_reg"/>
    <property type="match status" value="1"/>
</dbReference>
<dbReference type="InterPro" id="IPR036388">
    <property type="entry name" value="WH-like_DNA-bd_sf"/>
</dbReference>
<dbReference type="KEGG" id="rcp:RCAP_rcc01393"/>
<accession>D5AT32</accession>
<dbReference type="Gene3D" id="1.10.10.10">
    <property type="entry name" value="Winged helix-like DNA-binding domain superfamily/Winged helix DNA-binding domain"/>
    <property type="match status" value="1"/>
</dbReference>
<sequence length="229" mass="24444">MAHPLRMASGQAGDLCAPLPRCGLVIDDHPMIHLGCRQMLADAGFDEILTASSAEEGLALARSRQPDLAVLDLNLPEAGGMESIAPLLRACPGLHILVFTMNDRPAFAARVLEQGAHGFLSKNAPPASFRAAVAAITRGEVWLDHDTAMRLVTRRGLTAESPLAGLTPRERTVLFRLGDGLDLTRIATELNVSYKTAANTSAALKRKLAARGLNDLIRIAIENAGERSL</sequence>
<evidence type="ECO:0000313" key="6">
    <source>
        <dbReference type="EMBL" id="ADE85139.1"/>
    </source>
</evidence>
<dbReference type="InterPro" id="IPR000792">
    <property type="entry name" value="Tscrpt_reg_LuxR_C"/>
</dbReference>
<keyword evidence="2" id="KW-0238">DNA-binding</keyword>
<feature type="domain" description="HTH luxR-type" evidence="4">
    <location>
        <begin position="159"/>
        <end position="224"/>
    </location>
</feature>
<dbReference type="PANTHER" id="PTHR43214:SF43">
    <property type="entry name" value="TWO-COMPONENT RESPONSE REGULATOR"/>
    <property type="match status" value="1"/>
</dbReference>